<dbReference type="SMART" id="SM00388">
    <property type="entry name" value="HisKA"/>
    <property type="match status" value="1"/>
</dbReference>
<dbReference type="EC" id="2.7.13.3" evidence="2"/>
<dbReference type="PANTHER" id="PTHR43047">
    <property type="entry name" value="TWO-COMPONENT HISTIDINE PROTEIN KINASE"/>
    <property type="match status" value="1"/>
</dbReference>
<dbReference type="CDD" id="cd00075">
    <property type="entry name" value="HATPase"/>
    <property type="match status" value="1"/>
</dbReference>
<feature type="domain" description="PAS" evidence="9">
    <location>
        <begin position="142"/>
        <end position="211"/>
    </location>
</feature>
<evidence type="ECO:0000259" key="9">
    <source>
        <dbReference type="PROSITE" id="PS50112"/>
    </source>
</evidence>
<keyword evidence="5" id="KW-0418">Kinase</keyword>
<dbReference type="InterPro" id="IPR029016">
    <property type="entry name" value="GAF-like_dom_sf"/>
</dbReference>
<dbReference type="Pfam" id="PF00989">
    <property type="entry name" value="PAS"/>
    <property type="match status" value="2"/>
</dbReference>
<dbReference type="InterPro" id="IPR004358">
    <property type="entry name" value="Sig_transdc_His_kin-like_C"/>
</dbReference>
<keyword evidence="3" id="KW-0597">Phosphoprotein</keyword>
<dbReference type="InterPro" id="IPR003661">
    <property type="entry name" value="HisK_dim/P_dom"/>
</dbReference>
<feature type="domain" description="Histidine kinase" evidence="8">
    <location>
        <begin position="576"/>
        <end position="788"/>
    </location>
</feature>
<feature type="domain" description="PAS" evidence="9">
    <location>
        <begin position="264"/>
        <end position="333"/>
    </location>
</feature>
<dbReference type="Pfam" id="PF13426">
    <property type="entry name" value="PAS_9"/>
    <property type="match status" value="1"/>
</dbReference>
<dbReference type="SMART" id="SM00091">
    <property type="entry name" value="PAS"/>
    <property type="match status" value="3"/>
</dbReference>
<dbReference type="InterPro" id="IPR003594">
    <property type="entry name" value="HATPase_dom"/>
</dbReference>
<evidence type="ECO:0000256" key="4">
    <source>
        <dbReference type="ARBA" id="ARBA00022679"/>
    </source>
</evidence>
<evidence type="ECO:0000256" key="2">
    <source>
        <dbReference type="ARBA" id="ARBA00012438"/>
    </source>
</evidence>
<dbReference type="InterPro" id="IPR013767">
    <property type="entry name" value="PAS_fold"/>
</dbReference>
<dbReference type="GO" id="GO:0006355">
    <property type="term" value="P:regulation of DNA-templated transcription"/>
    <property type="evidence" value="ECO:0007669"/>
    <property type="project" value="InterPro"/>
</dbReference>
<dbReference type="InterPro" id="IPR036097">
    <property type="entry name" value="HisK_dim/P_sf"/>
</dbReference>
<evidence type="ECO:0000256" key="7">
    <source>
        <dbReference type="ARBA" id="ARBA00023136"/>
    </source>
</evidence>
<dbReference type="InterPro" id="IPR036890">
    <property type="entry name" value="HATPase_C_sf"/>
</dbReference>
<keyword evidence="6" id="KW-0902">Two-component regulatory system</keyword>
<feature type="domain" description="PAC" evidence="10">
    <location>
        <begin position="215"/>
        <end position="267"/>
    </location>
</feature>
<dbReference type="SMART" id="SM00086">
    <property type="entry name" value="PAC"/>
    <property type="match status" value="3"/>
</dbReference>
<dbReference type="FunFam" id="3.30.565.10:FF:000006">
    <property type="entry name" value="Sensor histidine kinase WalK"/>
    <property type="match status" value="1"/>
</dbReference>
<dbReference type="EMBL" id="OCMF01000001">
    <property type="protein sequence ID" value="SOC79866.1"/>
    <property type="molecule type" value="Genomic_DNA"/>
</dbReference>
<dbReference type="Gene3D" id="3.30.450.20">
    <property type="entry name" value="PAS domain"/>
    <property type="match status" value="3"/>
</dbReference>
<dbReference type="PROSITE" id="PS50109">
    <property type="entry name" value="HIS_KIN"/>
    <property type="match status" value="1"/>
</dbReference>
<dbReference type="SMART" id="SM00387">
    <property type="entry name" value="HATPase_c"/>
    <property type="match status" value="1"/>
</dbReference>
<dbReference type="PROSITE" id="PS50112">
    <property type="entry name" value="PAS"/>
    <property type="match status" value="2"/>
</dbReference>
<reference evidence="12" key="1">
    <citation type="submission" date="2017-09" db="EMBL/GenBank/DDBJ databases">
        <authorList>
            <person name="Varghese N."/>
            <person name="Submissions S."/>
        </authorList>
    </citation>
    <scope>NUCLEOTIDE SEQUENCE [LARGE SCALE GENOMIC DNA]</scope>
    <source>
        <strain evidence="12">CGMCC 1.12641</strain>
    </source>
</reference>
<evidence type="ECO:0000313" key="12">
    <source>
        <dbReference type="Proteomes" id="UP000219193"/>
    </source>
</evidence>
<dbReference type="Pfam" id="PF00512">
    <property type="entry name" value="HisKA"/>
    <property type="match status" value="1"/>
</dbReference>
<name>A0A285X4D9_9FLAO</name>
<dbReference type="CDD" id="cd00130">
    <property type="entry name" value="PAS"/>
    <property type="match status" value="3"/>
</dbReference>
<dbReference type="GO" id="GO:0009927">
    <property type="term" value="F:histidine phosphotransfer kinase activity"/>
    <property type="evidence" value="ECO:0007669"/>
    <property type="project" value="TreeGrafter"/>
</dbReference>
<dbReference type="InterPro" id="IPR000014">
    <property type="entry name" value="PAS"/>
</dbReference>
<dbReference type="Gene3D" id="3.30.565.10">
    <property type="entry name" value="Histidine kinase-like ATPase, C-terminal domain"/>
    <property type="match status" value="1"/>
</dbReference>
<dbReference type="OrthoDB" id="9808408at2"/>
<dbReference type="Gene3D" id="3.30.450.40">
    <property type="match status" value="1"/>
</dbReference>
<dbReference type="PRINTS" id="PR00344">
    <property type="entry name" value="BCTRLSENSOR"/>
</dbReference>
<dbReference type="PROSITE" id="PS50113">
    <property type="entry name" value="PAC"/>
    <property type="match status" value="2"/>
</dbReference>
<dbReference type="FunFam" id="1.10.287.130:FF:000001">
    <property type="entry name" value="Two-component sensor histidine kinase"/>
    <property type="match status" value="1"/>
</dbReference>
<dbReference type="AlphaFoldDB" id="A0A285X4D9"/>
<dbReference type="InterPro" id="IPR035965">
    <property type="entry name" value="PAS-like_dom_sf"/>
</dbReference>
<dbReference type="GO" id="GO:0000155">
    <property type="term" value="F:phosphorelay sensor kinase activity"/>
    <property type="evidence" value="ECO:0007669"/>
    <property type="project" value="InterPro"/>
</dbReference>
<dbReference type="NCBIfam" id="TIGR00229">
    <property type="entry name" value="sensory_box"/>
    <property type="match status" value="2"/>
</dbReference>
<dbReference type="Pfam" id="PF02518">
    <property type="entry name" value="HATPase_c"/>
    <property type="match status" value="1"/>
</dbReference>
<dbReference type="InterPro" id="IPR001610">
    <property type="entry name" value="PAC"/>
</dbReference>
<evidence type="ECO:0000256" key="1">
    <source>
        <dbReference type="ARBA" id="ARBA00000085"/>
    </source>
</evidence>
<dbReference type="InterPro" id="IPR005467">
    <property type="entry name" value="His_kinase_dom"/>
</dbReference>
<evidence type="ECO:0000256" key="6">
    <source>
        <dbReference type="ARBA" id="ARBA00023012"/>
    </source>
</evidence>
<keyword evidence="7" id="KW-0472">Membrane</keyword>
<dbReference type="PANTHER" id="PTHR43047:SF72">
    <property type="entry name" value="OSMOSENSING HISTIDINE PROTEIN KINASE SLN1"/>
    <property type="match status" value="1"/>
</dbReference>
<dbReference type="InterPro" id="IPR000700">
    <property type="entry name" value="PAS-assoc_C"/>
</dbReference>
<proteinExistence type="predicted"/>
<dbReference type="SUPFAM" id="SSF55874">
    <property type="entry name" value="ATPase domain of HSP90 chaperone/DNA topoisomerase II/histidine kinase"/>
    <property type="match status" value="1"/>
</dbReference>
<keyword evidence="4" id="KW-0808">Transferase</keyword>
<dbReference type="SUPFAM" id="SSF55781">
    <property type="entry name" value="GAF domain-like"/>
    <property type="match status" value="1"/>
</dbReference>
<dbReference type="GO" id="GO:0005886">
    <property type="term" value="C:plasma membrane"/>
    <property type="evidence" value="ECO:0007669"/>
    <property type="project" value="TreeGrafter"/>
</dbReference>
<dbReference type="SMART" id="SM00065">
    <property type="entry name" value="GAF"/>
    <property type="match status" value="1"/>
</dbReference>
<dbReference type="SUPFAM" id="SSF55785">
    <property type="entry name" value="PYP-like sensor domain (PAS domain)"/>
    <property type="match status" value="3"/>
</dbReference>
<protein>
    <recommendedName>
        <fullName evidence="2">histidine kinase</fullName>
        <ecNumber evidence="2">2.7.13.3</ecNumber>
    </recommendedName>
</protein>
<dbReference type="SUPFAM" id="SSF47384">
    <property type="entry name" value="Homodimeric domain of signal transducing histidine kinase"/>
    <property type="match status" value="1"/>
</dbReference>
<evidence type="ECO:0000259" key="8">
    <source>
        <dbReference type="PROSITE" id="PS50109"/>
    </source>
</evidence>
<dbReference type="RefSeq" id="WP_097055568.1">
    <property type="nucleotide sequence ID" value="NZ_OCMF01000001.1"/>
</dbReference>
<evidence type="ECO:0000256" key="3">
    <source>
        <dbReference type="ARBA" id="ARBA00022553"/>
    </source>
</evidence>
<dbReference type="CDD" id="cd00082">
    <property type="entry name" value="HisKA"/>
    <property type="match status" value="1"/>
</dbReference>
<feature type="domain" description="PAC" evidence="10">
    <location>
        <begin position="335"/>
        <end position="389"/>
    </location>
</feature>
<sequence length="797" mass="88849">MEKDFVKGKVNDGLRGDDSPEYFEDSPLGFYICDPRGSIIYYNRAAAELWGRKPVPASEVWSGAWKLFYPDGTPMAVEDSPMAAHFRTGNEGKHSEVLIERPDGTFKMLLVFCRPQFSKDKQHTNSHFTLVDITEQQRDHVKQATLSAIVASSDDAIISKDLNGIITSWNQGAERIFGYSEAEAIGQPITMLIPEDRLGEEKEIIANIKSGKRIKHIDTIRLDKNGREIPISVTVSPVKNAFGKIVGASKVARDISDRLQIVEKQAMLSAIVESSDDAIVSKNLEGIIMSWNRGAEQLFGYTEAEIVGKSITTLIPEERLKEENIILDRIRSGKKVDHFETVRCHKSGREFPVSITVSPIRDAKGRVIGASKVARDISVQVESQEAMEKYISNLETLNTVGKSISENLDVQGILQRVTDATTKLTGAAFGAFFYNTTDENGDSFKLFTLSGAPREAMEQLGMPRHTEMFIPTFVNKKVVRIDDIRKFSGHGNNAPYNGMPTGHFEVVSYLAVPVVAKSGAVIGGLLYGHPEPDVFTAEAELMVVNIAAQAAVSLDNSRLFEQVKSFSDKKDEFIALASHELKTPLTTIKGYLQVLTKKDNDPMSKLFIDKSLYQVEKLNALIEDLLNMSRIEAGRLDFNLEIFDMRELLGEILETFSYSATTHEVVNNLGSEPVFVKGDKQRIEQAVLNLLINAIKYSPSADKVYLSLEVVGKNVTVRVKDEGMGLTREQKEQLFTRFYRAENTKGISGLGLGLYLTKQIIERHKGVIQVSSEYGKGSEFYFTLPMRRKKMKKEKAV</sequence>
<dbReference type="Pfam" id="PF01590">
    <property type="entry name" value="GAF"/>
    <property type="match status" value="1"/>
</dbReference>
<evidence type="ECO:0000259" key="10">
    <source>
        <dbReference type="PROSITE" id="PS50113"/>
    </source>
</evidence>
<evidence type="ECO:0000256" key="5">
    <source>
        <dbReference type="ARBA" id="ARBA00022777"/>
    </source>
</evidence>
<comment type="catalytic activity">
    <reaction evidence="1">
        <text>ATP + protein L-histidine = ADP + protein N-phospho-L-histidine.</text>
        <dbReference type="EC" id="2.7.13.3"/>
    </reaction>
</comment>
<organism evidence="11 12">
    <name type="scientific">Salinimicrobium sediminis</name>
    <dbReference type="NCBI Taxonomy" id="1343891"/>
    <lineage>
        <taxon>Bacteria</taxon>
        <taxon>Pseudomonadati</taxon>
        <taxon>Bacteroidota</taxon>
        <taxon>Flavobacteriia</taxon>
        <taxon>Flavobacteriales</taxon>
        <taxon>Flavobacteriaceae</taxon>
        <taxon>Salinimicrobium</taxon>
    </lineage>
</organism>
<gene>
    <name evidence="11" type="ORF">SAMN06296241_1404</name>
</gene>
<keyword evidence="12" id="KW-1185">Reference proteome</keyword>
<accession>A0A285X4D9</accession>
<evidence type="ECO:0000313" key="11">
    <source>
        <dbReference type="EMBL" id="SOC79866.1"/>
    </source>
</evidence>
<dbReference type="Gene3D" id="1.10.287.130">
    <property type="match status" value="1"/>
</dbReference>
<dbReference type="InterPro" id="IPR003018">
    <property type="entry name" value="GAF"/>
</dbReference>
<dbReference type="Proteomes" id="UP000219193">
    <property type="component" value="Unassembled WGS sequence"/>
</dbReference>